<dbReference type="PANTHER" id="PTHR19443:SF16">
    <property type="entry name" value="HEXOKINASE TYPE 1-RELATED"/>
    <property type="match status" value="1"/>
</dbReference>
<evidence type="ECO:0000256" key="9">
    <source>
        <dbReference type="ARBA" id="ARBA00044613"/>
    </source>
</evidence>
<feature type="domain" description="Hexokinase N-terminal" evidence="13">
    <location>
        <begin position="28"/>
        <end position="219"/>
    </location>
</feature>
<dbReference type="Pfam" id="PF03727">
    <property type="entry name" value="Hexokinase_2"/>
    <property type="match status" value="1"/>
</dbReference>
<evidence type="ECO:0000259" key="14">
    <source>
        <dbReference type="Pfam" id="PF03727"/>
    </source>
</evidence>
<accession>A0ABQ9JDH2</accession>
<evidence type="ECO:0000256" key="5">
    <source>
        <dbReference type="ARBA" id="ARBA00022741"/>
    </source>
</evidence>
<evidence type="ECO:0000256" key="10">
    <source>
        <dbReference type="ARBA" id="ARBA00047905"/>
    </source>
</evidence>
<comment type="pathway">
    <text evidence="1">Carbohydrate degradation; glycolysis; D-glyceraldehyde 3-phosphate and glycerone phosphate from D-glucose: step 1/4.</text>
</comment>
<evidence type="ECO:0000256" key="2">
    <source>
        <dbReference type="ARBA" id="ARBA00005028"/>
    </source>
</evidence>
<keyword evidence="6 12" id="KW-0418">Kinase</keyword>
<comment type="pathway">
    <text evidence="2">Carbohydrate metabolism; hexose metabolism.</text>
</comment>
<evidence type="ECO:0000259" key="13">
    <source>
        <dbReference type="Pfam" id="PF00349"/>
    </source>
</evidence>
<dbReference type="CDD" id="cd24019">
    <property type="entry name" value="ASKHA_NBD_HK_meta"/>
    <property type="match status" value="1"/>
</dbReference>
<evidence type="ECO:0000256" key="12">
    <source>
        <dbReference type="RuleBase" id="RU362007"/>
    </source>
</evidence>
<dbReference type="Gene3D" id="3.30.420.40">
    <property type="match status" value="1"/>
</dbReference>
<evidence type="ECO:0000256" key="6">
    <source>
        <dbReference type="ARBA" id="ARBA00022777"/>
    </source>
</evidence>
<keyword evidence="4 12" id="KW-0808">Transferase</keyword>
<evidence type="ECO:0000313" key="15">
    <source>
        <dbReference type="EMBL" id="KAJ8976240.1"/>
    </source>
</evidence>
<dbReference type="SUPFAM" id="SSF53067">
    <property type="entry name" value="Actin-like ATPase domain"/>
    <property type="match status" value="2"/>
</dbReference>
<evidence type="ECO:0000256" key="3">
    <source>
        <dbReference type="ARBA" id="ARBA00009225"/>
    </source>
</evidence>
<dbReference type="InterPro" id="IPR022673">
    <property type="entry name" value="Hexokinase_C"/>
</dbReference>
<dbReference type="PROSITE" id="PS51748">
    <property type="entry name" value="HEXOKINASE_2"/>
    <property type="match status" value="1"/>
</dbReference>
<dbReference type="Proteomes" id="UP001162164">
    <property type="component" value="Unassembled WGS sequence"/>
</dbReference>
<dbReference type="Gene3D" id="3.40.367.20">
    <property type="match status" value="1"/>
</dbReference>
<dbReference type="EC" id="2.7.1.-" evidence="12"/>
<keyword evidence="5 12" id="KW-0547">Nucleotide-binding</keyword>
<proteinExistence type="inferred from homology"/>
<name>A0ABQ9JDH2_9CUCU</name>
<comment type="caution">
    <text evidence="15">The sequence shown here is derived from an EMBL/GenBank/DDBJ whole genome shotgun (WGS) entry which is preliminary data.</text>
</comment>
<organism evidence="15 16">
    <name type="scientific">Molorchus minor</name>
    <dbReference type="NCBI Taxonomy" id="1323400"/>
    <lineage>
        <taxon>Eukaryota</taxon>
        <taxon>Metazoa</taxon>
        <taxon>Ecdysozoa</taxon>
        <taxon>Arthropoda</taxon>
        <taxon>Hexapoda</taxon>
        <taxon>Insecta</taxon>
        <taxon>Pterygota</taxon>
        <taxon>Neoptera</taxon>
        <taxon>Endopterygota</taxon>
        <taxon>Coleoptera</taxon>
        <taxon>Polyphaga</taxon>
        <taxon>Cucujiformia</taxon>
        <taxon>Chrysomeloidea</taxon>
        <taxon>Cerambycidae</taxon>
        <taxon>Lamiinae</taxon>
        <taxon>Monochamini</taxon>
        <taxon>Molorchus</taxon>
    </lineage>
</organism>
<evidence type="ECO:0000256" key="4">
    <source>
        <dbReference type="ARBA" id="ARBA00022679"/>
    </source>
</evidence>
<dbReference type="Pfam" id="PF00349">
    <property type="entry name" value="Hexokinase_1"/>
    <property type="match status" value="1"/>
</dbReference>
<comment type="catalytic activity">
    <reaction evidence="11">
        <text>D-glucose + ATP = D-glucose 6-phosphate + ADP + H(+)</text>
        <dbReference type="Rhea" id="RHEA:17825"/>
        <dbReference type="ChEBI" id="CHEBI:4167"/>
        <dbReference type="ChEBI" id="CHEBI:15378"/>
        <dbReference type="ChEBI" id="CHEBI:30616"/>
        <dbReference type="ChEBI" id="CHEBI:61548"/>
        <dbReference type="ChEBI" id="CHEBI:456216"/>
        <dbReference type="EC" id="2.7.1.1"/>
    </reaction>
    <physiologicalReaction direction="left-to-right" evidence="11">
        <dbReference type="Rhea" id="RHEA:17826"/>
    </physiologicalReaction>
</comment>
<dbReference type="InterPro" id="IPR022672">
    <property type="entry name" value="Hexokinase_N"/>
</dbReference>
<dbReference type="InterPro" id="IPR001312">
    <property type="entry name" value="Hexokinase"/>
</dbReference>
<comment type="catalytic activity">
    <reaction evidence="10">
        <text>D-fructose + ATP = D-fructose 6-phosphate + ADP + H(+)</text>
        <dbReference type="Rhea" id="RHEA:16125"/>
        <dbReference type="ChEBI" id="CHEBI:15378"/>
        <dbReference type="ChEBI" id="CHEBI:30616"/>
        <dbReference type="ChEBI" id="CHEBI:37721"/>
        <dbReference type="ChEBI" id="CHEBI:61527"/>
        <dbReference type="ChEBI" id="CHEBI:456216"/>
        <dbReference type="EC" id="2.7.1.1"/>
    </reaction>
    <physiologicalReaction direction="left-to-right" evidence="10">
        <dbReference type="Rhea" id="RHEA:16126"/>
    </physiologicalReaction>
</comment>
<dbReference type="PANTHER" id="PTHR19443">
    <property type="entry name" value="HEXOKINASE"/>
    <property type="match status" value="1"/>
</dbReference>
<dbReference type="EMBL" id="JAPWTJ010000707">
    <property type="protein sequence ID" value="KAJ8976240.1"/>
    <property type="molecule type" value="Genomic_DNA"/>
</dbReference>
<sequence>MSGCKSKICNPPIGVSGDPTGVSPEIIEACKELNMTNDQLKQYMDSLLDNIQKGLKKETNATAIVKCFPTFVQDIPDGTEKGQFLALDLGGSNFRVLYIELGGQDVQKFQIFVIPDNVRVGSGDKLFDFIAEALANYANELGVADKNLPLGFTFSFPLKQVGLEVGLLERWTKGFDCPDTVGKDVVELLKNAIAKRGDVQIKIAAVLNDTTGTLLAAAYKYPDTKIGLILGTGTNACYIEKQSEAELFDEPDRGSGKNGGAFGDDGALDFVRTDYDKDVDANSLNPGKQLHEKMISGMYLGELVRLATERFTKEGKMFGGQASNDLSTRGKFETRYVSEIEWDPPGDFTNVKKVCEKLGLSQATEEDYLNLKYICSCFSRRAAHLVSAGLATIINKMGEKTLSVGIDGTLYRLHPQVKRLMEGKIKELVDPGIQVKLVLSEDGSGKGAAMVAAVAAKNDT</sequence>
<comment type="similarity">
    <text evidence="3 12">Belongs to the hexokinase family.</text>
</comment>
<evidence type="ECO:0000256" key="11">
    <source>
        <dbReference type="ARBA" id="ARBA00048160"/>
    </source>
</evidence>
<gene>
    <name evidence="15" type="ORF">NQ317_014219</name>
</gene>
<evidence type="ECO:0000256" key="1">
    <source>
        <dbReference type="ARBA" id="ARBA00004888"/>
    </source>
</evidence>
<evidence type="ECO:0000256" key="7">
    <source>
        <dbReference type="ARBA" id="ARBA00022840"/>
    </source>
</evidence>
<comment type="catalytic activity">
    <reaction evidence="9">
        <text>a D-hexose + ATP = a D-hexose 6-phosphate + ADP + H(+)</text>
        <dbReference type="Rhea" id="RHEA:22740"/>
        <dbReference type="ChEBI" id="CHEBI:4194"/>
        <dbReference type="ChEBI" id="CHEBI:15378"/>
        <dbReference type="ChEBI" id="CHEBI:30616"/>
        <dbReference type="ChEBI" id="CHEBI:229467"/>
        <dbReference type="ChEBI" id="CHEBI:456216"/>
        <dbReference type="EC" id="2.7.1.1"/>
    </reaction>
    <physiologicalReaction direction="left-to-right" evidence="9">
        <dbReference type="Rhea" id="RHEA:22741"/>
    </physiologicalReaction>
</comment>
<reference evidence="15" key="1">
    <citation type="journal article" date="2023" name="Insect Mol. Biol.">
        <title>Genome sequencing provides insights into the evolution of gene families encoding plant cell wall-degrading enzymes in longhorned beetles.</title>
        <authorList>
            <person name="Shin N.R."/>
            <person name="Okamura Y."/>
            <person name="Kirsch R."/>
            <person name="Pauchet Y."/>
        </authorList>
    </citation>
    <scope>NUCLEOTIDE SEQUENCE</scope>
    <source>
        <strain evidence="15">MMC_N1</strain>
    </source>
</reference>
<keyword evidence="16" id="KW-1185">Reference proteome</keyword>
<dbReference type="PRINTS" id="PR00475">
    <property type="entry name" value="HEXOKINASE"/>
</dbReference>
<dbReference type="InterPro" id="IPR043129">
    <property type="entry name" value="ATPase_NBD"/>
</dbReference>
<feature type="domain" description="Hexokinase C-terminal" evidence="14">
    <location>
        <begin position="225"/>
        <end position="454"/>
    </location>
</feature>
<protein>
    <recommendedName>
        <fullName evidence="12">Phosphotransferase</fullName>
        <ecNumber evidence="12">2.7.1.-</ecNumber>
    </recommendedName>
</protein>
<evidence type="ECO:0000256" key="8">
    <source>
        <dbReference type="ARBA" id="ARBA00023152"/>
    </source>
</evidence>
<keyword evidence="8 12" id="KW-0324">Glycolysis</keyword>
<keyword evidence="7 12" id="KW-0067">ATP-binding</keyword>
<evidence type="ECO:0000313" key="16">
    <source>
        <dbReference type="Proteomes" id="UP001162164"/>
    </source>
</evidence>